<dbReference type="Proteomes" id="UP001481872">
    <property type="component" value="Unassembled WGS sequence"/>
</dbReference>
<dbReference type="InterPro" id="IPR004518">
    <property type="entry name" value="MazG-like_dom"/>
</dbReference>
<dbReference type="InterPro" id="IPR048015">
    <property type="entry name" value="NTP-PPase_MazG-like_N"/>
</dbReference>
<protein>
    <submittedName>
        <fullName evidence="3">MazG nucleotide pyrophosphohydrolase domain-containing protein</fullName>
    </submittedName>
</protein>
<dbReference type="Gene3D" id="1.10.287.1080">
    <property type="entry name" value="MazG-like"/>
    <property type="match status" value="1"/>
</dbReference>
<dbReference type="EMBL" id="JBBNPS010000014">
    <property type="protein sequence ID" value="MEQ3353813.1"/>
    <property type="molecule type" value="Genomic_DNA"/>
</dbReference>
<evidence type="ECO:0000313" key="4">
    <source>
        <dbReference type="Proteomes" id="UP001481872"/>
    </source>
</evidence>
<reference evidence="3 4" key="1">
    <citation type="submission" date="2024-04" db="EMBL/GenBank/DDBJ databases">
        <title>Human intestinal bacterial collection.</title>
        <authorList>
            <person name="Pauvert C."/>
            <person name="Hitch T.C.A."/>
            <person name="Clavel T."/>
        </authorList>
    </citation>
    <scope>NUCLEOTIDE SEQUENCE [LARGE SCALE GENOMIC DNA]</scope>
    <source>
        <strain evidence="3 4">CLA-SR-H026</strain>
    </source>
</reference>
<dbReference type="CDD" id="cd11528">
    <property type="entry name" value="NTP-PPase_MazG_Nterm"/>
    <property type="match status" value="1"/>
</dbReference>
<dbReference type="Gene3D" id="3.40.1010.10">
    <property type="entry name" value="Cobalt-precorrin-4 Transmethylase, Domain 1"/>
    <property type="match status" value="1"/>
</dbReference>
<sequence>MGKLRIVGLGPTNEKDLTVKALEAIHDESKKFLRTEAHDAVAYFRSHHIPYKSYDYLYESLDDFDAIYRAIADDLMEASKSEDITYFVPGHPLIAEKTVVYLLEKDPSIDIVDGLSFIEPVLAAVKKDPIDGLKIINGDDFTDLDLDVHVDTIVTQVYNQRIVRELKLALSELYGDEHEVFVLSHAGHEAKAFREKRPVYMLDRFDDYGYETSLYIPATKAYKDVRDVVRLIRRLRGPEGCPWDGEQTHESMKAHLIEEAYEAAYAIDCKDDFAMEEELGDVLFQVIFHAELAAQEGTFTLASLTEALVEKMIRRHPHVFQGGASDWEGMKSKERGSQSLGEKLRHYEGLPALMRGQKTVARLPEDALHSEAFEGMDEDSRRIVEGLIKLLIDAEHAGIDAESTLAAALGRLTDALSHEGDENKNL</sequence>
<dbReference type="CDD" id="cd11723">
    <property type="entry name" value="YabN_N_like"/>
    <property type="match status" value="1"/>
</dbReference>
<dbReference type="Pfam" id="PF03819">
    <property type="entry name" value="MazG"/>
    <property type="match status" value="1"/>
</dbReference>
<dbReference type="Pfam" id="PF00590">
    <property type="entry name" value="TP_methylase"/>
    <property type="match status" value="1"/>
</dbReference>
<name>A0ABV1J7D7_9FIRM</name>
<evidence type="ECO:0000259" key="2">
    <source>
        <dbReference type="Pfam" id="PF03819"/>
    </source>
</evidence>
<accession>A0ABV1J7D7</accession>
<evidence type="ECO:0000313" key="3">
    <source>
        <dbReference type="EMBL" id="MEQ3353813.1"/>
    </source>
</evidence>
<gene>
    <name evidence="3" type="ORF">AAA081_05795</name>
</gene>
<organism evidence="3 4">
    <name type="scientific">Aedoeadaptatus acetigenes</name>
    <dbReference type="NCBI Taxonomy" id="2981723"/>
    <lineage>
        <taxon>Bacteria</taxon>
        <taxon>Bacillati</taxon>
        <taxon>Bacillota</taxon>
        <taxon>Tissierellia</taxon>
        <taxon>Tissierellales</taxon>
        <taxon>Peptoniphilaceae</taxon>
        <taxon>Aedoeadaptatus</taxon>
    </lineage>
</organism>
<dbReference type="InterPro" id="IPR011551">
    <property type="entry name" value="NTP_PyrPHydrolase_MazG"/>
</dbReference>
<dbReference type="SUPFAM" id="SSF101386">
    <property type="entry name" value="all-alpha NTP pyrophosphatases"/>
    <property type="match status" value="1"/>
</dbReference>
<keyword evidence="4" id="KW-1185">Reference proteome</keyword>
<dbReference type="InterPro" id="IPR014777">
    <property type="entry name" value="4pyrrole_Mease_sub1"/>
</dbReference>
<comment type="caution">
    <text evidence="3">The sequence shown here is derived from an EMBL/GenBank/DDBJ whole genome shotgun (WGS) entry which is preliminary data.</text>
</comment>
<dbReference type="InterPro" id="IPR035013">
    <property type="entry name" value="YabN_N"/>
</dbReference>
<dbReference type="SUPFAM" id="SSF53790">
    <property type="entry name" value="Tetrapyrrole methylase"/>
    <property type="match status" value="1"/>
</dbReference>
<dbReference type="PANTHER" id="PTHR30522:SF0">
    <property type="entry name" value="NUCLEOSIDE TRIPHOSPHATE PYROPHOSPHOHYDROLASE"/>
    <property type="match status" value="1"/>
</dbReference>
<feature type="domain" description="Tetrapyrrole methylase" evidence="1">
    <location>
        <begin position="3"/>
        <end position="191"/>
    </location>
</feature>
<feature type="domain" description="NTP pyrophosphohydrolase MazG-like" evidence="2">
    <location>
        <begin position="247"/>
        <end position="320"/>
    </location>
</feature>
<dbReference type="PANTHER" id="PTHR30522">
    <property type="entry name" value="NUCLEOSIDE TRIPHOSPHATE PYROPHOSPHOHYDROLASE"/>
    <property type="match status" value="1"/>
</dbReference>
<dbReference type="InterPro" id="IPR000878">
    <property type="entry name" value="4pyrrol_Mease"/>
</dbReference>
<dbReference type="InterPro" id="IPR035996">
    <property type="entry name" value="4pyrrol_Methylase_sf"/>
</dbReference>
<proteinExistence type="predicted"/>
<dbReference type="RefSeq" id="WP_349054085.1">
    <property type="nucleotide sequence ID" value="NZ_JBBNPS010000014.1"/>
</dbReference>
<evidence type="ECO:0000259" key="1">
    <source>
        <dbReference type="Pfam" id="PF00590"/>
    </source>
</evidence>